<evidence type="ECO:0000313" key="1">
    <source>
        <dbReference type="EMBL" id="TQD92717.1"/>
    </source>
</evidence>
<organism evidence="1 2">
    <name type="scientific">Malus baccata</name>
    <name type="common">Siberian crab apple</name>
    <name type="synonym">Pyrus baccata</name>
    <dbReference type="NCBI Taxonomy" id="106549"/>
    <lineage>
        <taxon>Eukaryota</taxon>
        <taxon>Viridiplantae</taxon>
        <taxon>Streptophyta</taxon>
        <taxon>Embryophyta</taxon>
        <taxon>Tracheophyta</taxon>
        <taxon>Spermatophyta</taxon>
        <taxon>Magnoliopsida</taxon>
        <taxon>eudicotyledons</taxon>
        <taxon>Gunneridae</taxon>
        <taxon>Pentapetalae</taxon>
        <taxon>rosids</taxon>
        <taxon>fabids</taxon>
        <taxon>Rosales</taxon>
        <taxon>Rosaceae</taxon>
        <taxon>Amygdaloideae</taxon>
        <taxon>Maleae</taxon>
        <taxon>Malus</taxon>
    </lineage>
</organism>
<proteinExistence type="predicted"/>
<sequence>MTAAELLIFGKVGCNFNLGDKFPRFSVRVVSFRLILGYHRPPNGPDKGRILAARGIAVDGVWSIGTSTGMMTA</sequence>
<comment type="caution">
    <text evidence="1">The sequence shown here is derived from an EMBL/GenBank/DDBJ whole genome shotgun (WGS) entry which is preliminary data.</text>
</comment>
<evidence type="ECO:0000313" key="2">
    <source>
        <dbReference type="Proteomes" id="UP000315295"/>
    </source>
</evidence>
<protein>
    <submittedName>
        <fullName evidence="1">Uncharacterized protein</fullName>
    </submittedName>
</protein>
<accession>A0A540M1T7</accession>
<keyword evidence="2" id="KW-1185">Reference proteome</keyword>
<reference evidence="1 2" key="1">
    <citation type="journal article" date="2019" name="G3 (Bethesda)">
        <title>Sequencing of a Wild Apple (Malus baccata) Genome Unravels the Differences Between Cultivated and Wild Apple Species Regarding Disease Resistance and Cold Tolerance.</title>
        <authorList>
            <person name="Chen X."/>
        </authorList>
    </citation>
    <scope>NUCLEOTIDE SEQUENCE [LARGE SCALE GENOMIC DNA]</scope>
    <source>
        <strain evidence="2">cv. Shandingzi</strain>
        <tissue evidence="1">Leaves</tissue>
    </source>
</reference>
<dbReference type="AlphaFoldDB" id="A0A540M1T7"/>
<dbReference type="EMBL" id="VIEB01000388">
    <property type="protein sequence ID" value="TQD92717.1"/>
    <property type="molecule type" value="Genomic_DNA"/>
</dbReference>
<gene>
    <name evidence="1" type="ORF">C1H46_021710</name>
</gene>
<dbReference type="Proteomes" id="UP000315295">
    <property type="component" value="Unassembled WGS sequence"/>
</dbReference>
<name>A0A540M1T7_MALBA</name>